<evidence type="ECO:0000313" key="2">
    <source>
        <dbReference type="Proteomes" id="UP001172386"/>
    </source>
</evidence>
<evidence type="ECO:0000313" key="1">
    <source>
        <dbReference type="EMBL" id="KAJ9656351.1"/>
    </source>
</evidence>
<keyword evidence="2" id="KW-1185">Reference proteome</keyword>
<accession>A0ACC3A6W0</accession>
<gene>
    <name evidence="1" type="ORF">H2198_005034</name>
</gene>
<proteinExistence type="predicted"/>
<name>A0ACC3A6W0_9EURO</name>
<organism evidence="1 2">
    <name type="scientific">Neophaeococcomyces mojaviensis</name>
    <dbReference type="NCBI Taxonomy" id="3383035"/>
    <lineage>
        <taxon>Eukaryota</taxon>
        <taxon>Fungi</taxon>
        <taxon>Dikarya</taxon>
        <taxon>Ascomycota</taxon>
        <taxon>Pezizomycotina</taxon>
        <taxon>Eurotiomycetes</taxon>
        <taxon>Chaetothyriomycetidae</taxon>
        <taxon>Chaetothyriales</taxon>
        <taxon>Chaetothyriales incertae sedis</taxon>
        <taxon>Neophaeococcomyces</taxon>
    </lineage>
</organism>
<protein>
    <submittedName>
        <fullName evidence="1">Uncharacterized protein</fullName>
    </submittedName>
</protein>
<dbReference type="EMBL" id="JAPDRQ010000079">
    <property type="protein sequence ID" value="KAJ9656351.1"/>
    <property type="molecule type" value="Genomic_DNA"/>
</dbReference>
<comment type="caution">
    <text evidence="1">The sequence shown here is derived from an EMBL/GenBank/DDBJ whole genome shotgun (WGS) entry which is preliminary data.</text>
</comment>
<dbReference type="Proteomes" id="UP001172386">
    <property type="component" value="Unassembled WGS sequence"/>
</dbReference>
<sequence length="517" mass="59029">MTLSHRWPKSPGIRLLKGNEAKFRAGLLQSVLPVLFRDACWLTSSLNVQYLWIDALCIIQDDKDDWEREAALMTDAYAGSFLNIVAGMSQQHRSLFFDRNPVLLSPCMIQGSKLGKKFGSEAIFTNASEAGQIARMETESRAWVLQECELAPKMVYFGENEVIWECSSVVQSESSVRGIDGPNRTPEDARNVRAKLSKFKSDHVQLTEARCVSIWEGLVSKYTSLDITYAEDRLVAISGLSQHLEDSVDGKLGRYCAGLWETGFERQLLWQIWPDIRLQGATSYLAPSWSWASHSSRIRYVGAPGGARSMSSFLEQLQVEVLPSSSVAAHGKVKSGSFTTLASICEIHHQFDVHQQQHYFQIDFMEQVSRTMHRAWLPIAFMMDDLTQAFQKLHTFMFLPLLCYDLNDHGLQYCQRPILRRLFTEWRLDGSEDSSFPILPRGRWRLPLEQEDHYALRALILAPVSGQKGHYRRVGVAEFEDLDAIRLVQEACKQMILVPDRYIERIDTRHGYKIKVV</sequence>
<reference evidence="1" key="1">
    <citation type="submission" date="2022-10" db="EMBL/GenBank/DDBJ databases">
        <title>Culturing micro-colonial fungi from biological soil crusts in the Mojave desert and describing Neophaeococcomyces mojavensis, and introducing the new genera and species Taxawa tesnikishii.</title>
        <authorList>
            <person name="Kurbessoian T."/>
            <person name="Stajich J.E."/>
        </authorList>
    </citation>
    <scope>NUCLEOTIDE SEQUENCE</scope>
    <source>
        <strain evidence="1">JES_112</strain>
    </source>
</reference>